<sequence length="56" mass="6338">MTRPRRSKMAADDRDAHQEVGRRDELLVAVDEASPVPVESVFDLLAHLDDPNRRPS</sequence>
<reference evidence="3" key="1">
    <citation type="journal article" date="2019" name="Int. J. Syst. Evol. Microbiol.">
        <title>The Global Catalogue of Microorganisms (GCM) 10K type strain sequencing project: providing services to taxonomists for standard genome sequencing and annotation.</title>
        <authorList>
            <consortium name="The Broad Institute Genomics Platform"/>
            <consortium name="The Broad Institute Genome Sequencing Center for Infectious Disease"/>
            <person name="Wu L."/>
            <person name="Ma J."/>
        </authorList>
    </citation>
    <scope>NUCLEOTIDE SEQUENCE [LARGE SCALE GENOMIC DNA]</scope>
    <source>
        <strain evidence="3">CCUG 58127</strain>
    </source>
</reference>
<evidence type="ECO:0000313" key="2">
    <source>
        <dbReference type="EMBL" id="MFC6706554.1"/>
    </source>
</evidence>
<proteinExistence type="predicted"/>
<accession>A0ABW2AHZ8</accession>
<evidence type="ECO:0000256" key="1">
    <source>
        <dbReference type="SAM" id="MobiDB-lite"/>
    </source>
</evidence>
<gene>
    <name evidence="2" type="ORF">ACFQDH_15145</name>
</gene>
<dbReference type="Proteomes" id="UP001596298">
    <property type="component" value="Unassembled WGS sequence"/>
</dbReference>
<dbReference type="EMBL" id="JBHSWH010000001">
    <property type="protein sequence ID" value="MFC6706554.1"/>
    <property type="molecule type" value="Genomic_DNA"/>
</dbReference>
<keyword evidence="3" id="KW-1185">Reference proteome</keyword>
<feature type="compositionally biased region" description="Basic and acidic residues" evidence="1">
    <location>
        <begin position="9"/>
        <end position="20"/>
    </location>
</feature>
<dbReference type="RefSeq" id="WP_382403217.1">
    <property type="nucleotide sequence ID" value="NZ_JBHSWH010000001.1"/>
</dbReference>
<evidence type="ECO:0000313" key="3">
    <source>
        <dbReference type="Proteomes" id="UP001596298"/>
    </source>
</evidence>
<organism evidence="2 3">
    <name type="scientific">Flexivirga alba</name>
    <dbReference type="NCBI Taxonomy" id="702742"/>
    <lineage>
        <taxon>Bacteria</taxon>
        <taxon>Bacillati</taxon>
        <taxon>Actinomycetota</taxon>
        <taxon>Actinomycetes</taxon>
        <taxon>Micrococcales</taxon>
        <taxon>Dermacoccaceae</taxon>
        <taxon>Flexivirga</taxon>
    </lineage>
</organism>
<feature type="region of interest" description="Disordered" evidence="1">
    <location>
        <begin position="1"/>
        <end position="20"/>
    </location>
</feature>
<comment type="caution">
    <text evidence="2">The sequence shown here is derived from an EMBL/GenBank/DDBJ whole genome shotgun (WGS) entry which is preliminary data.</text>
</comment>
<protein>
    <submittedName>
        <fullName evidence="2">Uncharacterized protein</fullName>
    </submittedName>
</protein>
<name>A0ABW2AHZ8_9MICO</name>